<keyword evidence="3" id="KW-0964">Secreted</keyword>
<protein>
    <recommendedName>
        <fullName evidence="15">Chitinase</fullName>
    </recommendedName>
</protein>
<evidence type="ECO:0000259" key="12">
    <source>
        <dbReference type="PROSITE" id="PS51910"/>
    </source>
</evidence>
<evidence type="ECO:0000256" key="6">
    <source>
        <dbReference type="ARBA" id="ARBA00022801"/>
    </source>
</evidence>
<organism evidence="13 14">
    <name type="scientific">Discostella pseudostelligera</name>
    <dbReference type="NCBI Taxonomy" id="259834"/>
    <lineage>
        <taxon>Eukaryota</taxon>
        <taxon>Sar</taxon>
        <taxon>Stramenopiles</taxon>
        <taxon>Ochrophyta</taxon>
        <taxon>Bacillariophyta</taxon>
        <taxon>Coscinodiscophyceae</taxon>
        <taxon>Thalassiosirophycidae</taxon>
        <taxon>Stephanodiscales</taxon>
        <taxon>Stephanodiscaceae</taxon>
        <taxon>Discostella</taxon>
    </lineage>
</organism>
<keyword evidence="7" id="KW-1015">Disulfide bond</keyword>
<dbReference type="InterPro" id="IPR001579">
    <property type="entry name" value="Glyco_hydro_18_chit_AS"/>
</dbReference>
<dbReference type="SMART" id="SM00494">
    <property type="entry name" value="ChtBD2"/>
    <property type="match status" value="2"/>
</dbReference>
<dbReference type="NCBIfam" id="NF033679">
    <property type="entry name" value="DNRLRE_dom"/>
    <property type="match status" value="4"/>
</dbReference>
<proteinExistence type="inferred from homology"/>
<dbReference type="Pfam" id="PF24517">
    <property type="entry name" value="CBM96"/>
    <property type="match status" value="4"/>
</dbReference>
<dbReference type="InterPro" id="IPR017853">
    <property type="entry name" value="GH"/>
</dbReference>
<dbReference type="InterPro" id="IPR050314">
    <property type="entry name" value="Glycosyl_Hydrlase_18"/>
</dbReference>
<name>A0ABD3M8U9_9STRA</name>
<dbReference type="PROSITE" id="PS01095">
    <property type="entry name" value="GH18_1"/>
    <property type="match status" value="1"/>
</dbReference>
<dbReference type="PANTHER" id="PTHR11177">
    <property type="entry name" value="CHITINASE"/>
    <property type="match status" value="1"/>
</dbReference>
<evidence type="ECO:0000256" key="10">
    <source>
        <dbReference type="SAM" id="MobiDB-lite"/>
    </source>
</evidence>
<feature type="region of interest" description="Disordered" evidence="10">
    <location>
        <begin position="728"/>
        <end position="802"/>
    </location>
</feature>
<dbReference type="GO" id="GO:0004553">
    <property type="term" value="F:hydrolase activity, hydrolyzing O-glycosyl compounds"/>
    <property type="evidence" value="ECO:0007669"/>
    <property type="project" value="UniProtKB-ARBA"/>
</dbReference>
<evidence type="ECO:0000259" key="11">
    <source>
        <dbReference type="PROSITE" id="PS50940"/>
    </source>
</evidence>
<keyword evidence="8 9" id="KW-0326">Glycosidase</keyword>
<dbReference type="InterPro" id="IPR055372">
    <property type="entry name" value="CBM96"/>
</dbReference>
<comment type="similarity">
    <text evidence="2">Belongs to the glycosyl hydrolase 18 family. Chitinase class II subfamily.</text>
</comment>
<dbReference type="PROSITE" id="PS50940">
    <property type="entry name" value="CHIT_BIND_II"/>
    <property type="match status" value="2"/>
</dbReference>
<dbReference type="PANTHER" id="PTHR11177:SF333">
    <property type="entry name" value="CHITINASE"/>
    <property type="match status" value="1"/>
</dbReference>
<dbReference type="Pfam" id="PF00704">
    <property type="entry name" value="Glyco_hydro_18"/>
    <property type="match status" value="1"/>
</dbReference>
<gene>
    <name evidence="13" type="ORF">ACHAWU_002490</name>
</gene>
<keyword evidence="14" id="KW-1185">Reference proteome</keyword>
<dbReference type="Gene3D" id="2.170.140.10">
    <property type="entry name" value="Chitin binding domain"/>
    <property type="match status" value="2"/>
</dbReference>
<dbReference type="SMART" id="SM00636">
    <property type="entry name" value="Glyco_18"/>
    <property type="match status" value="1"/>
</dbReference>
<dbReference type="GO" id="GO:0005576">
    <property type="term" value="C:extracellular region"/>
    <property type="evidence" value="ECO:0007669"/>
    <property type="project" value="UniProtKB-SubCell"/>
</dbReference>
<accession>A0ABD3M8U9</accession>
<dbReference type="Gene3D" id="3.10.50.10">
    <property type="match status" value="1"/>
</dbReference>
<dbReference type="InterPro" id="IPR029070">
    <property type="entry name" value="Chitinase_insertion_sf"/>
</dbReference>
<feature type="compositionally biased region" description="Polar residues" evidence="10">
    <location>
        <begin position="766"/>
        <end position="777"/>
    </location>
</feature>
<dbReference type="GO" id="GO:0008061">
    <property type="term" value="F:chitin binding"/>
    <property type="evidence" value="ECO:0007669"/>
    <property type="project" value="UniProtKB-KW"/>
</dbReference>
<keyword evidence="4" id="KW-0147">Chitin-binding</keyword>
<evidence type="ECO:0000313" key="14">
    <source>
        <dbReference type="Proteomes" id="UP001530293"/>
    </source>
</evidence>
<evidence type="ECO:0000256" key="3">
    <source>
        <dbReference type="ARBA" id="ARBA00022525"/>
    </source>
</evidence>
<evidence type="ECO:0000256" key="4">
    <source>
        <dbReference type="ARBA" id="ARBA00022669"/>
    </source>
</evidence>
<keyword evidence="6 9" id="KW-0378">Hydrolase</keyword>
<dbReference type="InterPro" id="IPR036508">
    <property type="entry name" value="Chitin-bd_dom_sf"/>
</dbReference>
<evidence type="ECO:0000313" key="13">
    <source>
        <dbReference type="EMBL" id="KAL3756945.1"/>
    </source>
</evidence>
<dbReference type="Proteomes" id="UP001530293">
    <property type="component" value="Unassembled WGS sequence"/>
</dbReference>
<evidence type="ECO:0000256" key="8">
    <source>
        <dbReference type="ARBA" id="ARBA00023295"/>
    </source>
</evidence>
<dbReference type="SUPFAM" id="SSF57625">
    <property type="entry name" value="Invertebrate chitin-binding proteins"/>
    <property type="match status" value="2"/>
</dbReference>
<dbReference type="GO" id="GO:1901135">
    <property type="term" value="P:carbohydrate derivative metabolic process"/>
    <property type="evidence" value="ECO:0007669"/>
    <property type="project" value="UniProtKB-ARBA"/>
</dbReference>
<feature type="domain" description="GH18" evidence="12">
    <location>
        <begin position="216"/>
        <end position="575"/>
    </location>
</feature>
<evidence type="ECO:0000256" key="1">
    <source>
        <dbReference type="ARBA" id="ARBA00004613"/>
    </source>
</evidence>
<comment type="caution">
    <text evidence="13">The sequence shown here is derived from an EMBL/GenBank/DDBJ whole genome shotgun (WGS) entry which is preliminary data.</text>
</comment>
<dbReference type="SUPFAM" id="SSF51445">
    <property type="entry name" value="(Trans)glycosidases"/>
    <property type="match status" value="1"/>
</dbReference>
<dbReference type="InterPro" id="IPR001223">
    <property type="entry name" value="Glyco_hydro18_cat"/>
</dbReference>
<comment type="subcellular location">
    <subcellularLocation>
        <location evidence="1">Secreted</location>
    </subcellularLocation>
</comment>
<dbReference type="EMBL" id="JALLBG020000285">
    <property type="protein sequence ID" value="KAL3756945.1"/>
    <property type="molecule type" value="Genomic_DNA"/>
</dbReference>
<evidence type="ECO:0008006" key="15">
    <source>
        <dbReference type="Google" id="ProtNLM"/>
    </source>
</evidence>
<sequence length="1456" mass="157668">MRECVGNCDNSVYHRAKLLAPIFPWLLFTALHPFTATTGVVGAATAVAAVGDASPSNLRGKVMWNNNIKNSFHSHAIDNDNHHRQRQLTSTTVQNYCGVDWTDANSKCLIPCPDGDESHTVCGVGETCFADLTSCPSMIVLGGEESGLPPEQPLSLHVGSMSATVPGVDDATSYINIDAGAVPSTLESTGTTTTTLPFQIGATIPSTCSSASITNSVNVGYYQSWAKYRSSNCNPITPSQIPVLDFGYTHLIYSFAGISNSGTMEPYNGVMDEVVLYEEFNSLKSSNVGLTTLIAVGGWNIDQTLFTRISSSESTRSNFANSVVEFLTLYNFDGLDLDWEYPVTRQGSPEDYDNYPLLVQTIREAFAQATTQSGKEYLLTMAVPVNPEKLDSGFNMSELAKYVDWFHLMSYDIHGSWDEVAGSNTDLEYISSTVENNILGKGVSGEQLVFGMASYGRSMVLTEPSTCTAAGCPISGSTMAGCSGESGFSPYFELKETYIDTGKYQSLLLNDKSASMEMILDGGIFISLDIDQTFLLKRDYYLSKCFRGQMWWAVDMIKDPPFGTTQVASTSDASLTAQPGVDTSASSSVSTVVPNTAPGVIQDNSYCADTVEPGLVPIKDCVGFAFCQNSQMIGSVTMCSPGLIFDANMEICNWPSSTNVCGFEFCPNGMSGYVPFEDCTKFYYCKAGKIDGDIDVCPDGTLFDIVMGICNWADTVVCPTAAPTPMPVPTGAPSLPQPGVAGTDPDLTPSLTLSDTPRPTYGTVAANEQASASTSAGVSHDKDVSSSIQDQGAPLRFSPSDDAYVQESQPSINYNDRFVVVDQDERFDGLLRFYVQGIENRRIEYVKLRLFVSNESMFGGNFYKCDADWHEDVVTWDTAPSVIGDNPLAVVNTVILGDWIEVDVTELVEGDGPVALRITSDSSDNVMYSSKENPDGNSPELIVGVEQTDLAETASSDIDATGTPAFKIGPTDDAFVFLTTADGNFGQHEDLMVGIGNGDKKSYLRFDLSKVDTSVVQSAKLRLYATASSRSGGTFVTVTDSNWSENTITFNNAPTADGMPLGMLNNIEAGQWYELDITDAITESAPLTICILANHEDKVMYSSKDGPHSPEIALILDELMPRSSQQTAEVQVMELSPTDDATIELQDADMNFGMSNELKADSNDGMRNILLRFDATNVPQGEVKSAILRVYAMNEEPVFGGTFVENRSVEWNEQTVTWNNAPPSDGRVLGSLMEVEYGSWYNIDVTPAVIGGAAVSFRVSSPHFYSAIYGSKESDFKPQLIVQYSLPAPLPEDMNMLAPTDDTSVLMEKPTENFGRSEELRVDGFSGIYNSLLRFDLSSVEKGSVVQAILRLYAVDGSPSGGTFVRTHDTDWDQHKVTWNSAPAADGEVIETLGVVTPYQWYEIDLAAIVEDLGGEALSIRIAPSHGLRVAYASSRDRLGHSPQLLIKVDMFAGME</sequence>
<evidence type="ECO:0000256" key="5">
    <source>
        <dbReference type="ARBA" id="ARBA00022729"/>
    </source>
</evidence>
<dbReference type="Gene3D" id="3.20.20.80">
    <property type="entry name" value="Glycosidases"/>
    <property type="match status" value="1"/>
</dbReference>
<evidence type="ECO:0000256" key="7">
    <source>
        <dbReference type="ARBA" id="ARBA00023157"/>
    </source>
</evidence>
<dbReference type="Pfam" id="PF01607">
    <property type="entry name" value="CBM_14"/>
    <property type="match status" value="2"/>
</dbReference>
<dbReference type="InterPro" id="IPR011583">
    <property type="entry name" value="Chitinase_II/V-like_cat"/>
</dbReference>
<dbReference type="PROSITE" id="PS51910">
    <property type="entry name" value="GH18_2"/>
    <property type="match status" value="1"/>
</dbReference>
<reference evidence="13 14" key="1">
    <citation type="submission" date="2024-10" db="EMBL/GenBank/DDBJ databases">
        <title>Updated reference genomes for cyclostephanoid diatoms.</title>
        <authorList>
            <person name="Roberts W.R."/>
            <person name="Alverson A.J."/>
        </authorList>
    </citation>
    <scope>NUCLEOTIDE SEQUENCE [LARGE SCALE GENOMIC DNA]</scope>
    <source>
        <strain evidence="13 14">AJA232-27</strain>
    </source>
</reference>
<keyword evidence="5" id="KW-0732">Signal</keyword>
<evidence type="ECO:0000256" key="2">
    <source>
        <dbReference type="ARBA" id="ARBA00009121"/>
    </source>
</evidence>
<dbReference type="InterPro" id="IPR002557">
    <property type="entry name" value="Chitin-bd_dom"/>
</dbReference>
<feature type="domain" description="Chitin-binding type-2" evidence="11">
    <location>
        <begin position="663"/>
        <end position="720"/>
    </location>
</feature>
<evidence type="ECO:0000256" key="9">
    <source>
        <dbReference type="RuleBase" id="RU000489"/>
    </source>
</evidence>
<feature type="domain" description="Chitin-binding type-2" evidence="11">
    <location>
        <begin position="604"/>
        <end position="661"/>
    </location>
</feature>